<dbReference type="Proteomes" id="UP001642464">
    <property type="component" value="Unassembled WGS sequence"/>
</dbReference>
<keyword evidence="4" id="KW-1185">Reference proteome</keyword>
<feature type="compositionally biased region" description="Basic residues" evidence="2">
    <location>
        <begin position="603"/>
        <end position="618"/>
    </location>
</feature>
<evidence type="ECO:0000313" key="4">
    <source>
        <dbReference type="Proteomes" id="UP001642464"/>
    </source>
</evidence>
<feature type="compositionally biased region" description="Basic and acidic residues" evidence="2">
    <location>
        <begin position="1"/>
        <end position="13"/>
    </location>
</feature>
<gene>
    <name evidence="3" type="ORF">SCF082_LOCUS50984</name>
</gene>
<feature type="compositionally biased region" description="Basic and acidic residues" evidence="2">
    <location>
        <begin position="79"/>
        <end position="96"/>
    </location>
</feature>
<sequence>MNEQQRRLLREANDELLASKQQERIPFSRQVRRKRPRQTGLGGLAGLPGDVGRDVADSPDDAAQAGSSAKDGPESSCSDELRERRDEEGKTDRKTMSGEVDIGAEMEKNAARLADDLRAGLLELLELHNSEELRTLCISLALDAAGSKRKNISTIMDEIAGDEEKQCRKVLQSVWDGIIIEYLRGMGKNLMKYRDNLRGAVMDHWKRNTVAMTRKIKNADKESLLPVYMQKSPWRRATPTSEQDAKVDSFLRQLHTNEEELKRREKAVRVSGSYENVVSFLSHIQKVRLHETSFRDDLLKMVQELLGERDFMLTKAETATAAAHEKEREMQRMKRMDQVDSFFRELRDVNFQQRLMESIRIQVEITQRELDIRNLHKEMDEMRYRHMVREGELAMKIEGLEDDLARTQQELADTKGTLASTRAELDDTKASLGATEKQFVKYHKDAQAFVDQSLSRTAELEAMLEVQTAMAAGASARVREYQVALAEEEKRGLEKSEECERLRMLLCDQESTQAFGNLRASTSASTRSASSAKSVKSVKSPMAKKGSGKGKRKGKGKSPERGRSPTRKSAGSKKSKSPGGKAKGKKSKSPKASKSPGNGSKQSGKKKKSKSPGGKKKAQSSISGNGEPPDIPDVTTIDIPTAKNNKARTPLLVGCTHAFQTLFIGSKCLVMSLTQICDDRMCSLLVPASASESCQRTIPAGPDELGCDADLATAAAIRPCVRPRANPSPPTARAVAKPNTNGCENASLSEPPILPLVATLLLVSARHHHEIGFAVCRFRRLT</sequence>
<feature type="region of interest" description="Disordered" evidence="2">
    <location>
        <begin position="1"/>
        <end position="98"/>
    </location>
</feature>
<reference evidence="3 4" key="1">
    <citation type="submission" date="2024-02" db="EMBL/GenBank/DDBJ databases">
        <authorList>
            <person name="Chen Y."/>
            <person name="Shah S."/>
            <person name="Dougan E. K."/>
            <person name="Thang M."/>
            <person name="Chan C."/>
        </authorList>
    </citation>
    <scope>NUCLEOTIDE SEQUENCE [LARGE SCALE GENOMIC DNA]</scope>
</reference>
<evidence type="ECO:0000313" key="3">
    <source>
        <dbReference type="EMBL" id="CAK9109730.1"/>
    </source>
</evidence>
<feature type="compositionally biased region" description="Basic residues" evidence="2">
    <location>
        <begin position="546"/>
        <end position="556"/>
    </location>
</feature>
<feature type="compositionally biased region" description="Basic residues" evidence="2">
    <location>
        <begin position="564"/>
        <end position="591"/>
    </location>
</feature>
<keyword evidence="1" id="KW-0175">Coiled coil</keyword>
<proteinExistence type="predicted"/>
<organism evidence="3 4">
    <name type="scientific">Durusdinium trenchii</name>
    <dbReference type="NCBI Taxonomy" id="1381693"/>
    <lineage>
        <taxon>Eukaryota</taxon>
        <taxon>Sar</taxon>
        <taxon>Alveolata</taxon>
        <taxon>Dinophyceae</taxon>
        <taxon>Suessiales</taxon>
        <taxon>Symbiodiniaceae</taxon>
        <taxon>Durusdinium</taxon>
    </lineage>
</organism>
<evidence type="ECO:0000256" key="2">
    <source>
        <dbReference type="SAM" id="MobiDB-lite"/>
    </source>
</evidence>
<feature type="compositionally biased region" description="Low complexity" evidence="2">
    <location>
        <begin position="592"/>
        <end position="602"/>
    </location>
</feature>
<accession>A0ABP0SBW4</accession>
<feature type="coiled-coil region" evidence="1">
    <location>
        <begin position="390"/>
        <end position="424"/>
    </location>
</feature>
<feature type="region of interest" description="Disordered" evidence="2">
    <location>
        <begin position="518"/>
        <end position="637"/>
    </location>
</feature>
<protein>
    <submittedName>
        <fullName evidence="3">Uncharacterized protein</fullName>
    </submittedName>
</protein>
<comment type="caution">
    <text evidence="3">The sequence shown here is derived from an EMBL/GenBank/DDBJ whole genome shotgun (WGS) entry which is preliminary data.</text>
</comment>
<evidence type="ECO:0000256" key="1">
    <source>
        <dbReference type="SAM" id="Coils"/>
    </source>
</evidence>
<name>A0ABP0SBW4_9DINO</name>
<dbReference type="EMBL" id="CAXAMM010043359">
    <property type="protein sequence ID" value="CAK9109730.1"/>
    <property type="molecule type" value="Genomic_DNA"/>
</dbReference>
<feature type="compositionally biased region" description="Low complexity" evidence="2">
    <location>
        <begin position="519"/>
        <end position="540"/>
    </location>
</feature>